<keyword evidence="3" id="KW-1185">Reference proteome</keyword>
<protein>
    <submittedName>
        <fullName evidence="2">Uncharacterized protein</fullName>
    </submittedName>
</protein>
<dbReference type="EMBL" id="DS268610">
    <property type="protein sequence ID" value="EFO94025.1"/>
    <property type="molecule type" value="Genomic_DNA"/>
</dbReference>
<evidence type="ECO:0000313" key="2">
    <source>
        <dbReference type="EMBL" id="EFO94025.1"/>
    </source>
</evidence>
<dbReference type="AlphaFoldDB" id="E3NDI2"/>
<accession>E3NDI2</accession>
<dbReference type="Proteomes" id="UP000008281">
    <property type="component" value="Unassembled WGS sequence"/>
</dbReference>
<evidence type="ECO:0000313" key="3">
    <source>
        <dbReference type="Proteomes" id="UP000008281"/>
    </source>
</evidence>
<reference evidence="2" key="1">
    <citation type="submission" date="2007-07" db="EMBL/GenBank/DDBJ databases">
        <title>PCAP assembly of the Caenorhabditis remanei genome.</title>
        <authorList>
            <consortium name="The Caenorhabditis remanei Sequencing Consortium"/>
            <person name="Wilson R.K."/>
        </authorList>
    </citation>
    <scope>NUCLEOTIDE SEQUENCE [LARGE SCALE GENOMIC DNA]</scope>
    <source>
        <strain evidence="2">PB4641</strain>
    </source>
</reference>
<gene>
    <name evidence="2" type="ORF">CRE_19464</name>
</gene>
<sequence>MRGTGYWNSDELNRRSEQVGKTSDVLESWKVERKEVRFELDQFYDAHKKSCDKIQLLEERNQELTKDNQIYLQMIEYNSDRIAKLTAQMEKLAKSVKKLEK</sequence>
<proteinExistence type="predicted"/>
<dbReference type="InParanoid" id="E3NDI2"/>
<keyword evidence="1" id="KW-0175">Coiled coil</keyword>
<dbReference type="HOGENOM" id="CLU_2294277_0_0_1"/>
<evidence type="ECO:0000256" key="1">
    <source>
        <dbReference type="SAM" id="Coils"/>
    </source>
</evidence>
<feature type="coiled-coil region" evidence="1">
    <location>
        <begin position="47"/>
        <end position="74"/>
    </location>
</feature>
<name>E3NDI2_CAERE</name>
<organism evidence="3">
    <name type="scientific">Caenorhabditis remanei</name>
    <name type="common">Caenorhabditis vulgaris</name>
    <dbReference type="NCBI Taxonomy" id="31234"/>
    <lineage>
        <taxon>Eukaryota</taxon>
        <taxon>Metazoa</taxon>
        <taxon>Ecdysozoa</taxon>
        <taxon>Nematoda</taxon>
        <taxon>Chromadorea</taxon>
        <taxon>Rhabditida</taxon>
        <taxon>Rhabditina</taxon>
        <taxon>Rhabditomorpha</taxon>
        <taxon>Rhabditoidea</taxon>
        <taxon>Rhabditidae</taxon>
        <taxon>Peloderinae</taxon>
        <taxon>Caenorhabditis</taxon>
    </lineage>
</organism>